<reference evidence="4" key="1">
    <citation type="journal article" date="2019" name="Int. J. Syst. Evol. Microbiol.">
        <title>The Global Catalogue of Microorganisms (GCM) 10K type strain sequencing project: providing services to taxonomists for standard genome sequencing and annotation.</title>
        <authorList>
            <consortium name="The Broad Institute Genomics Platform"/>
            <consortium name="The Broad Institute Genome Sequencing Center for Infectious Disease"/>
            <person name="Wu L."/>
            <person name="Ma J."/>
        </authorList>
    </citation>
    <scope>NUCLEOTIDE SEQUENCE [LARGE SCALE GENOMIC DNA]</scope>
    <source>
        <strain evidence="4">CCUG 56756</strain>
    </source>
</reference>
<dbReference type="Proteomes" id="UP001597109">
    <property type="component" value="Unassembled WGS sequence"/>
</dbReference>
<dbReference type="Pfam" id="PF00395">
    <property type="entry name" value="SLH"/>
    <property type="match status" value="2"/>
</dbReference>
<feature type="domain" description="SLH" evidence="2">
    <location>
        <begin position="87"/>
        <end position="146"/>
    </location>
</feature>
<dbReference type="RefSeq" id="WP_144840857.1">
    <property type="nucleotide sequence ID" value="NZ_JBHTKI010000014.1"/>
</dbReference>
<evidence type="ECO:0000313" key="3">
    <source>
        <dbReference type="EMBL" id="MFD1031867.1"/>
    </source>
</evidence>
<gene>
    <name evidence="3" type="ORF">ACFQ1X_10540</name>
</gene>
<accession>A0ABW3LB77</accession>
<proteinExistence type="predicted"/>
<dbReference type="InterPro" id="IPR051465">
    <property type="entry name" value="Cell_Envelope_Struct_Comp"/>
</dbReference>
<protein>
    <submittedName>
        <fullName evidence="3">Glucosaminidase domain-containing protein</fullName>
    </submittedName>
</protein>
<keyword evidence="4" id="KW-1185">Reference proteome</keyword>
<dbReference type="SMART" id="SM00047">
    <property type="entry name" value="LYZ2"/>
    <property type="match status" value="1"/>
</dbReference>
<name>A0ABW3LB77_9BACL</name>
<feature type="chain" id="PRO_5046912011" evidence="1">
    <location>
        <begin position="28"/>
        <end position="669"/>
    </location>
</feature>
<organism evidence="3 4">
    <name type="scientific">Metaplanococcus flavidus</name>
    <dbReference type="NCBI Taxonomy" id="569883"/>
    <lineage>
        <taxon>Bacteria</taxon>
        <taxon>Bacillati</taxon>
        <taxon>Bacillota</taxon>
        <taxon>Bacilli</taxon>
        <taxon>Bacillales</taxon>
        <taxon>Caryophanaceae</taxon>
        <taxon>Metaplanococcus</taxon>
    </lineage>
</organism>
<comment type="caution">
    <text evidence="3">The sequence shown here is derived from an EMBL/GenBank/DDBJ whole genome shotgun (WGS) entry which is preliminary data.</text>
</comment>
<evidence type="ECO:0000259" key="2">
    <source>
        <dbReference type="PROSITE" id="PS51272"/>
    </source>
</evidence>
<dbReference type="EMBL" id="JBHTKI010000014">
    <property type="protein sequence ID" value="MFD1031867.1"/>
    <property type="molecule type" value="Genomic_DNA"/>
</dbReference>
<feature type="domain" description="SLH" evidence="2">
    <location>
        <begin position="147"/>
        <end position="213"/>
    </location>
</feature>
<dbReference type="PANTHER" id="PTHR43308">
    <property type="entry name" value="OUTER MEMBRANE PROTEIN ALPHA-RELATED"/>
    <property type="match status" value="1"/>
</dbReference>
<dbReference type="InterPro" id="IPR002901">
    <property type="entry name" value="MGlyc_endo_b_GlcNAc-like_dom"/>
</dbReference>
<feature type="domain" description="SLH" evidence="2">
    <location>
        <begin position="23"/>
        <end position="86"/>
    </location>
</feature>
<feature type="signal peptide" evidence="1">
    <location>
        <begin position="1"/>
        <end position="27"/>
    </location>
</feature>
<dbReference type="InterPro" id="IPR001119">
    <property type="entry name" value="SLH_dom"/>
</dbReference>
<evidence type="ECO:0000313" key="4">
    <source>
        <dbReference type="Proteomes" id="UP001597109"/>
    </source>
</evidence>
<dbReference type="PROSITE" id="PS51272">
    <property type="entry name" value="SLH"/>
    <property type="match status" value="3"/>
</dbReference>
<evidence type="ECO:0000256" key="1">
    <source>
        <dbReference type="SAM" id="SignalP"/>
    </source>
</evidence>
<dbReference type="PANTHER" id="PTHR43308:SF5">
    <property type="entry name" value="S-LAYER PROTEIN _ PEPTIDOGLYCAN ENDO-BETA-N-ACETYLGLUCOSAMINIDASE"/>
    <property type="match status" value="1"/>
</dbReference>
<dbReference type="Pfam" id="PF01832">
    <property type="entry name" value="Glucosaminidase"/>
    <property type="match status" value="1"/>
</dbReference>
<keyword evidence="1" id="KW-0732">Signal</keyword>
<dbReference type="Gene3D" id="1.10.530.10">
    <property type="match status" value="1"/>
</dbReference>
<sequence length="669" mass="74299">MTTRLRIFTALLVFALLLAPFAQSAAAADDITGNTHEKEIRELIALGIMQGYGNDIYKPKAEITRGQFSALLTRALNLEPAPEGISFTDLTERSGVYHEVLAAANVGLVTGYLDGSFKSDDPISRVHMAVVVKRAMVYLQMEDKSAQLDFADLSSVIKDYQDAISTNVAFDIFRGTTINGKVYFRPFENATRGHAASVTSRLLAAAKGERPAPEEPDEPETPVEDTLYYLGYVVDGKMVKQEYSHKNYETAAASFDSTSTAKAIIKGNDIIKIKSGVVYGDSVRNGVKQVTTVYYDTSFTKQATYIEHGRELRYISSNDDYVKVQAGGTIGYVKQDEVNFVPYDMITNRDYYIKNQWGTLEHYQYNYVTKSGATHSIGPAPAEMVQGAKHYSYDGVNFSDAAGKTLFQHYPYFQYQSVRSKTSYTADELDKFIMVRLNELNNKNATYKDAVNKSKLIGKGKYLIETQNKYNVNALFILAAAMHESAYGMSANAQTKNNLFGIKVFDSNPDAGEIYNAPENSIEAFALRYMNTNYANPLGLYANGAAPGNKTSGFNVKYASDPTWGSKIAGHMFRVDLALGKKDINKYQLGLTNTPMTNVRDQPLGDKLYQYTRTDLGIDNSLGYPVIITGEQMASDNHIWYKVISDLNPNDDKNNGVAWIRSDLITKIN</sequence>